<comment type="caution">
    <text evidence="1">The sequence shown here is derived from an EMBL/GenBank/DDBJ whole genome shotgun (WGS) entry which is preliminary data.</text>
</comment>
<reference evidence="2" key="1">
    <citation type="journal article" date="2019" name="Int. J. Syst. Evol. Microbiol.">
        <title>The Global Catalogue of Microorganisms (GCM) 10K type strain sequencing project: providing services to taxonomists for standard genome sequencing and annotation.</title>
        <authorList>
            <consortium name="The Broad Institute Genomics Platform"/>
            <consortium name="The Broad Institute Genome Sequencing Center for Infectious Disease"/>
            <person name="Wu L."/>
            <person name="Ma J."/>
        </authorList>
    </citation>
    <scope>NUCLEOTIDE SEQUENCE [LARGE SCALE GENOMIC DNA]</scope>
    <source>
        <strain evidence="2">JCM 17551</strain>
    </source>
</reference>
<evidence type="ECO:0000313" key="2">
    <source>
        <dbReference type="Proteomes" id="UP001501565"/>
    </source>
</evidence>
<name>A0ABP7M8V2_9GAMM</name>
<organism evidence="1 2">
    <name type="scientific">Litoribacillus peritrichatus</name>
    <dbReference type="NCBI Taxonomy" id="718191"/>
    <lineage>
        <taxon>Bacteria</taxon>
        <taxon>Pseudomonadati</taxon>
        <taxon>Pseudomonadota</taxon>
        <taxon>Gammaproteobacteria</taxon>
        <taxon>Oceanospirillales</taxon>
        <taxon>Oceanospirillaceae</taxon>
        <taxon>Litoribacillus</taxon>
    </lineage>
</organism>
<keyword evidence="2" id="KW-1185">Reference proteome</keyword>
<dbReference type="EMBL" id="BAABBN010000004">
    <property type="protein sequence ID" value="GAA3914964.1"/>
    <property type="molecule type" value="Genomic_DNA"/>
</dbReference>
<evidence type="ECO:0000313" key="1">
    <source>
        <dbReference type="EMBL" id="GAA3914964.1"/>
    </source>
</evidence>
<protein>
    <recommendedName>
        <fullName evidence="3">Lipoprotein</fullName>
    </recommendedName>
</protein>
<proteinExistence type="predicted"/>
<evidence type="ECO:0008006" key="3">
    <source>
        <dbReference type="Google" id="ProtNLM"/>
    </source>
</evidence>
<accession>A0ABP7M8V2</accession>
<dbReference type="RefSeq" id="WP_344795511.1">
    <property type="nucleotide sequence ID" value="NZ_BAABBN010000004.1"/>
</dbReference>
<dbReference type="PROSITE" id="PS51257">
    <property type="entry name" value="PROKAR_LIPOPROTEIN"/>
    <property type="match status" value="1"/>
</dbReference>
<gene>
    <name evidence="1" type="ORF">GCM10022277_06850</name>
</gene>
<dbReference type="Proteomes" id="UP001501565">
    <property type="component" value="Unassembled WGS sequence"/>
</dbReference>
<sequence length="161" mass="17919">MSRFINLFLPIPLVFSLSGCLEDSNAQTAENIFTPVEFSVISQGSQSDLSTEQYLVAKNEDRFNEIWLSVPSISGDVPLVDFAENNVLTVLSSIGVCSGLEVTNVEENEHTIIFNLTEVVTFDPGLCDPSPEAFENFSYAMIAYPKIFKNVSVVWGYREDF</sequence>